<dbReference type="KEGG" id="gbn:GEOBRER4_03150"/>
<evidence type="ECO:0000313" key="3">
    <source>
        <dbReference type="Proteomes" id="UP000515472"/>
    </source>
</evidence>
<evidence type="ECO:0000256" key="1">
    <source>
        <dbReference type="SAM" id="SignalP"/>
    </source>
</evidence>
<keyword evidence="1" id="KW-0732">Signal</keyword>
<dbReference type="Proteomes" id="UP000515472">
    <property type="component" value="Chromosome"/>
</dbReference>
<dbReference type="EMBL" id="AP023213">
    <property type="protein sequence ID" value="BCG45565.1"/>
    <property type="molecule type" value="Genomic_DNA"/>
</dbReference>
<feature type="chain" id="PRO_5027902749" evidence="1">
    <location>
        <begin position="22"/>
        <end position="112"/>
    </location>
</feature>
<keyword evidence="3" id="KW-1185">Reference proteome</keyword>
<accession>A0A6S6M2I6</accession>
<reference evidence="2 3" key="1">
    <citation type="submission" date="2020-06" db="EMBL/GenBank/DDBJ databases">
        <title>Interaction of electrochemicaly active bacteria, Geobacter bremensis R4 on different carbon anode.</title>
        <authorList>
            <person name="Meng L."/>
            <person name="Yoshida N."/>
        </authorList>
    </citation>
    <scope>NUCLEOTIDE SEQUENCE [LARGE SCALE GENOMIC DNA]</scope>
    <source>
        <strain evidence="2 3">R4</strain>
    </source>
</reference>
<dbReference type="AlphaFoldDB" id="A0A6S6M2I6"/>
<protein>
    <submittedName>
        <fullName evidence="2">Uncharacterized protein</fullName>
    </submittedName>
</protein>
<feature type="signal peptide" evidence="1">
    <location>
        <begin position="1"/>
        <end position="21"/>
    </location>
</feature>
<organism evidence="2 3">
    <name type="scientific">Citrifermentans bremense</name>
    <dbReference type="NCBI Taxonomy" id="60035"/>
    <lineage>
        <taxon>Bacteria</taxon>
        <taxon>Pseudomonadati</taxon>
        <taxon>Thermodesulfobacteriota</taxon>
        <taxon>Desulfuromonadia</taxon>
        <taxon>Geobacterales</taxon>
        <taxon>Geobacteraceae</taxon>
        <taxon>Citrifermentans</taxon>
    </lineage>
</organism>
<proteinExistence type="predicted"/>
<dbReference type="RefSeq" id="WP_185243951.1">
    <property type="nucleotide sequence ID" value="NZ_AP023213.1"/>
</dbReference>
<evidence type="ECO:0000313" key="2">
    <source>
        <dbReference type="EMBL" id="BCG45565.1"/>
    </source>
</evidence>
<name>A0A6S6M2I6_9BACT</name>
<gene>
    <name evidence="2" type="ORF">GEOBRER4_n0321</name>
</gene>
<sequence>MRRLSKSLVIGGLGLGFICGAASPGLALPKQQTFHCACDCSYNRQIDHTVNFSTSDCSVAIGMVCQVEVPQQGVWVIRNGEITGCLGTAASGTRKIDSVGVGIPPIIKDMPR</sequence>